<organism evidence="6 7">
    <name type="scientific">Mucilaginibacter aquatilis</name>
    <dbReference type="NCBI Taxonomy" id="1517760"/>
    <lineage>
        <taxon>Bacteria</taxon>
        <taxon>Pseudomonadati</taxon>
        <taxon>Bacteroidota</taxon>
        <taxon>Sphingobacteriia</taxon>
        <taxon>Sphingobacteriales</taxon>
        <taxon>Sphingobacteriaceae</taxon>
        <taxon>Mucilaginibacter</taxon>
    </lineage>
</organism>
<keyword evidence="7" id="KW-1185">Reference proteome</keyword>
<protein>
    <submittedName>
        <fullName evidence="6">Glycosyltransferase</fullName>
    </submittedName>
</protein>
<evidence type="ECO:0000313" key="7">
    <source>
        <dbReference type="Proteomes" id="UP000434850"/>
    </source>
</evidence>
<keyword evidence="4" id="KW-0472">Membrane</keyword>
<dbReference type="AlphaFoldDB" id="A0A6I4I6L5"/>
<evidence type="ECO:0000256" key="2">
    <source>
        <dbReference type="ARBA" id="ARBA00022676"/>
    </source>
</evidence>
<dbReference type="InterPro" id="IPR029044">
    <property type="entry name" value="Nucleotide-diphossugar_trans"/>
</dbReference>
<evidence type="ECO:0000259" key="5">
    <source>
        <dbReference type="Pfam" id="PF00535"/>
    </source>
</evidence>
<keyword evidence="3 6" id="KW-0808">Transferase</keyword>
<sequence>MKLVSIITVNYNQSYITEQLLASIAANNNYPAIEIIVVDNASKDNPVPAWIPQYPDVSFIRSEVNLGFAGGNNLGIKQAKGDYLFFVNNDTEFTPGLVETLVKLLDEQPQIGMVSPKIRYFDEPTMLQYAGYTQMNYYFMRNSTIGQFEEDKGQYDKTTGPTGYIHGAAMMVRRDAIEKAGLMAENFFLYYEEMDWNDHIKRAGYQIWVEPRALIYHKESVSVGRVSGLKEYFMNRNRILFIRRNAPSALTVMIFYIYFILLVTPRNIINYMRKGNEYKGFTSLLLKAIWWNFTHSKNSTHLGYKLN</sequence>
<feature type="transmembrane region" description="Helical" evidence="4">
    <location>
        <begin position="246"/>
        <end position="264"/>
    </location>
</feature>
<dbReference type="InterPro" id="IPR001173">
    <property type="entry name" value="Glyco_trans_2-like"/>
</dbReference>
<accession>A0A6I4I6L5</accession>
<dbReference type="PANTHER" id="PTHR43179">
    <property type="entry name" value="RHAMNOSYLTRANSFERASE WBBL"/>
    <property type="match status" value="1"/>
</dbReference>
<name>A0A6I4I6L5_9SPHI</name>
<evidence type="ECO:0000256" key="1">
    <source>
        <dbReference type="ARBA" id="ARBA00006739"/>
    </source>
</evidence>
<keyword evidence="4" id="KW-0812">Transmembrane</keyword>
<evidence type="ECO:0000256" key="3">
    <source>
        <dbReference type="ARBA" id="ARBA00022679"/>
    </source>
</evidence>
<keyword evidence="2" id="KW-0328">Glycosyltransferase</keyword>
<evidence type="ECO:0000313" key="6">
    <source>
        <dbReference type="EMBL" id="MVN90731.1"/>
    </source>
</evidence>
<dbReference type="Proteomes" id="UP000434850">
    <property type="component" value="Unassembled WGS sequence"/>
</dbReference>
<dbReference type="Gene3D" id="3.90.550.10">
    <property type="entry name" value="Spore Coat Polysaccharide Biosynthesis Protein SpsA, Chain A"/>
    <property type="match status" value="1"/>
</dbReference>
<dbReference type="Pfam" id="PF00535">
    <property type="entry name" value="Glycos_transf_2"/>
    <property type="match status" value="1"/>
</dbReference>
<dbReference type="RefSeq" id="WP_157540503.1">
    <property type="nucleotide sequence ID" value="NZ_WQLA01000002.1"/>
</dbReference>
<dbReference type="GO" id="GO:0016757">
    <property type="term" value="F:glycosyltransferase activity"/>
    <property type="evidence" value="ECO:0007669"/>
    <property type="project" value="UniProtKB-KW"/>
</dbReference>
<dbReference type="SUPFAM" id="SSF53448">
    <property type="entry name" value="Nucleotide-diphospho-sugar transferases"/>
    <property type="match status" value="1"/>
</dbReference>
<keyword evidence="4" id="KW-1133">Transmembrane helix</keyword>
<feature type="domain" description="Glycosyltransferase 2-like" evidence="5">
    <location>
        <begin position="5"/>
        <end position="179"/>
    </location>
</feature>
<dbReference type="EMBL" id="WQLA01000002">
    <property type="protein sequence ID" value="MVN90731.1"/>
    <property type="molecule type" value="Genomic_DNA"/>
</dbReference>
<comment type="caution">
    <text evidence="6">The sequence shown here is derived from an EMBL/GenBank/DDBJ whole genome shotgun (WGS) entry which is preliminary data.</text>
</comment>
<evidence type="ECO:0000256" key="4">
    <source>
        <dbReference type="SAM" id="Phobius"/>
    </source>
</evidence>
<dbReference type="OrthoDB" id="9771846at2"/>
<dbReference type="PANTHER" id="PTHR43179:SF12">
    <property type="entry name" value="GALACTOFURANOSYLTRANSFERASE GLFT2"/>
    <property type="match status" value="1"/>
</dbReference>
<comment type="similarity">
    <text evidence="1">Belongs to the glycosyltransferase 2 family.</text>
</comment>
<proteinExistence type="inferred from homology"/>
<gene>
    <name evidence="6" type="ORF">GO816_06305</name>
</gene>
<dbReference type="CDD" id="cd04186">
    <property type="entry name" value="GT_2_like_c"/>
    <property type="match status" value="1"/>
</dbReference>
<reference evidence="6 7" key="1">
    <citation type="submission" date="2019-12" db="EMBL/GenBank/DDBJ databases">
        <title>Mucilaginibacter sp. HME9299 genome sequencing and assembly.</title>
        <authorList>
            <person name="Kang H."/>
            <person name="Kim H."/>
            <person name="Joh K."/>
        </authorList>
    </citation>
    <scope>NUCLEOTIDE SEQUENCE [LARGE SCALE GENOMIC DNA]</scope>
    <source>
        <strain evidence="6 7">HME9299</strain>
    </source>
</reference>